<feature type="coiled-coil region" evidence="1">
    <location>
        <begin position="51"/>
        <end position="78"/>
    </location>
</feature>
<protein>
    <submittedName>
        <fullName evidence="2">Uncharacterized protein</fullName>
    </submittedName>
</protein>
<keyword evidence="3" id="KW-1185">Reference proteome</keyword>
<feature type="coiled-coil region" evidence="1">
    <location>
        <begin position="121"/>
        <end position="270"/>
    </location>
</feature>
<organism evidence="2 3">
    <name type="scientific">Drosophila erecta</name>
    <name type="common">Fruit fly</name>
    <dbReference type="NCBI Taxonomy" id="7220"/>
    <lineage>
        <taxon>Eukaryota</taxon>
        <taxon>Metazoa</taxon>
        <taxon>Ecdysozoa</taxon>
        <taxon>Arthropoda</taxon>
        <taxon>Hexapoda</taxon>
        <taxon>Insecta</taxon>
        <taxon>Pterygota</taxon>
        <taxon>Neoptera</taxon>
        <taxon>Endopterygota</taxon>
        <taxon>Diptera</taxon>
        <taxon>Brachycera</taxon>
        <taxon>Muscomorpha</taxon>
        <taxon>Ephydroidea</taxon>
        <taxon>Drosophilidae</taxon>
        <taxon>Drosophila</taxon>
        <taxon>Sophophora</taxon>
    </lineage>
</organism>
<reference evidence="2 3" key="1">
    <citation type="journal article" date="2007" name="Nature">
        <title>Evolution of genes and genomes on the Drosophila phylogeny.</title>
        <authorList>
            <consortium name="Drosophila 12 Genomes Consortium"/>
            <person name="Clark A.G."/>
            <person name="Eisen M.B."/>
            <person name="Smith D.R."/>
            <person name="Bergman C.M."/>
            <person name="Oliver B."/>
            <person name="Markow T.A."/>
            <person name="Kaufman T.C."/>
            <person name="Kellis M."/>
            <person name="Gelbart W."/>
            <person name="Iyer V.N."/>
            <person name="Pollard D.A."/>
            <person name="Sackton T.B."/>
            <person name="Larracuente A.M."/>
            <person name="Singh N.D."/>
            <person name="Abad J.P."/>
            <person name="Abt D.N."/>
            <person name="Adryan B."/>
            <person name="Aguade M."/>
            <person name="Akashi H."/>
            <person name="Anderson W.W."/>
            <person name="Aquadro C.F."/>
            <person name="Ardell D.H."/>
            <person name="Arguello R."/>
            <person name="Artieri C.G."/>
            <person name="Barbash D.A."/>
            <person name="Barker D."/>
            <person name="Barsanti P."/>
            <person name="Batterham P."/>
            <person name="Batzoglou S."/>
            <person name="Begun D."/>
            <person name="Bhutkar A."/>
            <person name="Blanco E."/>
            <person name="Bosak S.A."/>
            <person name="Bradley R.K."/>
            <person name="Brand A.D."/>
            <person name="Brent M.R."/>
            <person name="Brooks A.N."/>
            <person name="Brown R.H."/>
            <person name="Butlin R.K."/>
            <person name="Caggese C."/>
            <person name="Calvi B.R."/>
            <person name="Bernardo de Carvalho A."/>
            <person name="Caspi A."/>
            <person name="Castrezana S."/>
            <person name="Celniker S.E."/>
            <person name="Chang J.L."/>
            <person name="Chapple C."/>
            <person name="Chatterji S."/>
            <person name="Chinwalla A."/>
            <person name="Civetta A."/>
            <person name="Clifton S.W."/>
            <person name="Comeron J.M."/>
            <person name="Costello J.C."/>
            <person name="Coyne J.A."/>
            <person name="Daub J."/>
            <person name="David R.G."/>
            <person name="Delcher A.L."/>
            <person name="Delehaunty K."/>
            <person name="Do C.B."/>
            <person name="Ebling H."/>
            <person name="Edwards K."/>
            <person name="Eickbush T."/>
            <person name="Evans J.D."/>
            <person name="Filipski A."/>
            <person name="Findeiss S."/>
            <person name="Freyhult E."/>
            <person name="Fulton L."/>
            <person name="Fulton R."/>
            <person name="Garcia A.C."/>
            <person name="Gardiner A."/>
            <person name="Garfield D.A."/>
            <person name="Garvin B.E."/>
            <person name="Gibson G."/>
            <person name="Gilbert D."/>
            <person name="Gnerre S."/>
            <person name="Godfrey J."/>
            <person name="Good R."/>
            <person name="Gotea V."/>
            <person name="Gravely B."/>
            <person name="Greenberg A.J."/>
            <person name="Griffiths-Jones S."/>
            <person name="Gross S."/>
            <person name="Guigo R."/>
            <person name="Gustafson E.A."/>
            <person name="Haerty W."/>
            <person name="Hahn M.W."/>
            <person name="Halligan D.L."/>
            <person name="Halpern A.L."/>
            <person name="Halter G.M."/>
            <person name="Han M.V."/>
            <person name="Heger A."/>
            <person name="Hillier L."/>
            <person name="Hinrichs A.S."/>
            <person name="Holmes I."/>
            <person name="Hoskins R.A."/>
            <person name="Hubisz M.J."/>
            <person name="Hultmark D."/>
            <person name="Huntley M.A."/>
            <person name="Jaffe D.B."/>
            <person name="Jagadeeshan S."/>
            <person name="Jeck W.R."/>
            <person name="Johnson J."/>
            <person name="Jones C.D."/>
            <person name="Jordan W.C."/>
            <person name="Karpen G.H."/>
            <person name="Kataoka E."/>
            <person name="Keightley P.D."/>
            <person name="Kheradpour P."/>
            <person name="Kirkness E.F."/>
            <person name="Koerich L.B."/>
            <person name="Kristiansen K."/>
            <person name="Kudrna D."/>
            <person name="Kulathinal R.J."/>
            <person name="Kumar S."/>
            <person name="Kwok R."/>
            <person name="Lander E."/>
            <person name="Langley C.H."/>
            <person name="Lapoint R."/>
            <person name="Lazzaro B.P."/>
            <person name="Lee S.J."/>
            <person name="Levesque L."/>
            <person name="Li R."/>
            <person name="Lin C.F."/>
            <person name="Lin M.F."/>
            <person name="Lindblad-Toh K."/>
            <person name="Llopart A."/>
            <person name="Long M."/>
            <person name="Low L."/>
            <person name="Lozovsky E."/>
            <person name="Lu J."/>
            <person name="Luo M."/>
            <person name="Machado C.A."/>
            <person name="Makalowski W."/>
            <person name="Marzo M."/>
            <person name="Matsuda M."/>
            <person name="Matzkin L."/>
            <person name="McAllister B."/>
            <person name="McBride C.S."/>
            <person name="McKernan B."/>
            <person name="McKernan K."/>
            <person name="Mendez-Lago M."/>
            <person name="Minx P."/>
            <person name="Mollenhauer M.U."/>
            <person name="Montooth K."/>
            <person name="Mount S.M."/>
            <person name="Mu X."/>
            <person name="Myers E."/>
            <person name="Negre B."/>
            <person name="Newfeld S."/>
            <person name="Nielsen R."/>
            <person name="Noor M.A."/>
            <person name="O'Grady P."/>
            <person name="Pachter L."/>
            <person name="Papaceit M."/>
            <person name="Parisi M.J."/>
            <person name="Parisi M."/>
            <person name="Parts L."/>
            <person name="Pedersen J.S."/>
            <person name="Pesole G."/>
            <person name="Phillippy A.M."/>
            <person name="Ponting C.P."/>
            <person name="Pop M."/>
            <person name="Porcelli D."/>
            <person name="Powell J.R."/>
            <person name="Prohaska S."/>
            <person name="Pruitt K."/>
            <person name="Puig M."/>
            <person name="Quesneville H."/>
            <person name="Ram K.R."/>
            <person name="Rand D."/>
            <person name="Rasmussen M.D."/>
            <person name="Reed L.K."/>
            <person name="Reenan R."/>
            <person name="Reily A."/>
            <person name="Remington K.A."/>
            <person name="Rieger T.T."/>
            <person name="Ritchie M.G."/>
            <person name="Robin C."/>
            <person name="Rogers Y.H."/>
            <person name="Rohde C."/>
            <person name="Rozas J."/>
            <person name="Rubenfield M.J."/>
            <person name="Ruiz A."/>
            <person name="Russo S."/>
            <person name="Salzberg S.L."/>
            <person name="Sanchez-Gracia A."/>
            <person name="Saranga D.J."/>
            <person name="Sato H."/>
            <person name="Schaeffer S.W."/>
            <person name="Schatz M.C."/>
            <person name="Schlenke T."/>
            <person name="Schwartz R."/>
            <person name="Segarra C."/>
            <person name="Singh R.S."/>
            <person name="Sirot L."/>
            <person name="Sirota M."/>
            <person name="Sisneros N.B."/>
            <person name="Smith C.D."/>
            <person name="Smith T.F."/>
            <person name="Spieth J."/>
            <person name="Stage D.E."/>
            <person name="Stark A."/>
            <person name="Stephan W."/>
            <person name="Strausberg R.L."/>
            <person name="Strempel S."/>
            <person name="Sturgill D."/>
            <person name="Sutton G."/>
            <person name="Sutton G.G."/>
            <person name="Tao W."/>
            <person name="Teichmann S."/>
            <person name="Tobari Y.N."/>
            <person name="Tomimura Y."/>
            <person name="Tsolas J.M."/>
            <person name="Valente V.L."/>
            <person name="Venter E."/>
            <person name="Venter J.C."/>
            <person name="Vicario S."/>
            <person name="Vieira F.G."/>
            <person name="Vilella A.J."/>
            <person name="Villasante A."/>
            <person name="Walenz B."/>
            <person name="Wang J."/>
            <person name="Wasserman M."/>
            <person name="Watts T."/>
            <person name="Wilson D."/>
            <person name="Wilson R.K."/>
            <person name="Wing R.A."/>
            <person name="Wolfner M.F."/>
            <person name="Wong A."/>
            <person name="Wong G.K."/>
            <person name="Wu C.I."/>
            <person name="Wu G."/>
            <person name="Yamamoto D."/>
            <person name="Yang H.P."/>
            <person name="Yang S.P."/>
            <person name="Yorke J.A."/>
            <person name="Yoshida K."/>
            <person name="Zdobnov E."/>
            <person name="Zhang P."/>
            <person name="Zhang Y."/>
            <person name="Zimin A.V."/>
            <person name="Baldwin J."/>
            <person name="Abdouelleil A."/>
            <person name="Abdulkadir J."/>
            <person name="Abebe A."/>
            <person name="Abera B."/>
            <person name="Abreu J."/>
            <person name="Acer S.C."/>
            <person name="Aftuck L."/>
            <person name="Alexander A."/>
            <person name="An P."/>
            <person name="Anderson E."/>
            <person name="Anderson S."/>
            <person name="Arachi H."/>
            <person name="Azer M."/>
            <person name="Bachantsang P."/>
            <person name="Barry A."/>
            <person name="Bayul T."/>
            <person name="Berlin A."/>
            <person name="Bessette D."/>
            <person name="Bloom T."/>
            <person name="Blye J."/>
            <person name="Boguslavskiy L."/>
            <person name="Bonnet C."/>
            <person name="Boukhgalter B."/>
            <person name="Bourzgui I."/>
            <person name="Brown A."/>
            <person name="Cahill P."/>
            <person name="Channer S."/>
            <person name="Cheshatsang Y."/>
            <person name="Chuda L."/>
            <person name="Citroen M."/>
            <person name="Collymore A."/>
            <person name="Cooke P."/>
            <person name="Costello M."/>
            <person name="D'Aco K."/>
            <person name="Daza R."/>
            <person name="De Haan G."/>
            <person name="DeGray S."/>
            <person name="DeMaso C."/>
            <person name="Dhargay N."/>
            <person name="Dooley K."/>
            <person name="Dooley E."/>
            <person name="Doricent M."/>
            <person name="Dorje P."/>
            <person name="Dorjee K."/>
            <person name="Dupes A."/>
            <person name="Elong R."/>
            <person name="Falk J."/>
            <person name="Farina A."/>
            <person name="Faro S."/>
            <person name="Ferguson D."/>
            <person name="Fisher S."/>
            <person name="Foley C.D."/>
            <person name="Franke A."/>
            <person name="Friedrich D."/>
            <person name="Gadbois L."/>
            <person name="Gearin G."/>
            <person name="Gearin C.R."/>
            <person name="Giannoukos G."/>
            <person name="Goode T."/>
            <person name="Graham J."/>
            <person name="Grandbois E."/>
            <person name="Grewal S."/>
            <person name="Gyaltsen K."/>
            <person name="Hafez N."/>
            <person name="Hagos B."/>
            <person name="Hall J."/>
            <person name="Henson C."/>
            <person name="Hollinger A."/>
            <person name="Honan T."/>
            <person name="Huard M.D."/>
            <person name="Hughes L."/>
            <person name="Hurhula B."/>
            <person name="Husby M.E."/>
            <person name="Kamat A."/>
            <person name="Kanga B."/>
            <person name="Kashin S."/>
            <person name="Khazanovich D."/>
            <person name="Kisner P."/>
            <person name="Lance K."/>
            <person name="Lara M."/>
            <person name="Lee W."/>
            <person name="Lennon N."/>
            <person name="Letendre F."/>
            <person name="LeVine R."/>
            <person name="Lipovsky A."/>
            <person name="Liu X."/>
            <person name="Liu J."/>
            <person name="Liu S."/>
            <person name="Lokyitsang T."/>
            <person name="Lokyitsang Y."/>
            <person name="Lubonja R."/>
            <person name="Lui A."/>
            <person name="MacDonald P."/>
            <person name="Magnisalis V."/>
            <person name="Maru K."/>
            <person name="Matthews C."/>
            <person name="McCusker W."/>
            <person name="McDonough S."/>
            <person name="Mehta T."/>
            <person name="Meldrim J."/>
            <person name="Meneus L."/>
            <person name="Mihai O."/>
            <person name="Mihalev A."/>
            <person name="Mihova T."/>
            <person name="Mittelman R."/>
            <person name="Mlenga V."/>
            <person name="Montmayeur A."/>
            <person name="Mulrain L."/>
            <person name="Navidi A."/>
            <person name="Naylor J."/>
            <person name="Negash T."/>
            <person name="Nguyen T."/>
            <person name="Nguyen N."/>
            <person name="Nicol R."/>
            <person name="Norbu C."/>
            <person name="Norbu N."/>
            <person name="Novod N."/>
            <person name="O'Neill B."/>
            <person name="Osman S."/>
            <person name="Markiewicz E."/>
            <person name="Oyono O.L."/>
            <person name="Patti C."/>
            <person name="Phunkhang P."/>
            <person name="Pierre F."/>
            <person name="Priest M."/>
            <person name="Raghuraman S."/>
            <person name="Rege F."/>
            <person name="Reyes R."/>
            <person name="Rise C."/>
            <person name="Rogov P."/>
            <person name="Ross K."/>
            <person name="Ryan E."/>
            <person name="Settipalli S."/>
            <person name="Shea T."/>
            <person name="Sherpa N."/>
            <person name="Shi L."/>
            <person name="Shih D."/>
            <person name="Sparrow T."/>
            <person name="Spaulding J."/>
            <person name="Stalker J."/>
            <person name="Stange-Thomann N."/>
            <person name="Stavropoulos S."/>
            <person name="Stone C."/>
            <person name="Strader C."/>
            <person name="Tesfaye S."/>
            <person name="Thomson T."/>
            <person name="Thoulutsang Y."/>
            <person name="Thoulutsang D."/>
            <person name="Topham K."/>
            <person name="Topping I."/>
            <person name="Tsamla T."/>
            <person name="Vassiliev H."/>
            <person name="Vo A."/>
            <person name="Wangchuk T."/>
            <person name="Wangdi T."/>
            <person name="Weiand M."/>
            <person name="Wilkinson J."/>
            <person name="Wilson A."/>
            <person name="Yadav S."/>
            <person name="Young G."/>
            <person name="Yu Q."/>
            <person name="Zembek L."/>
            <person name="Zhong D."/>
            <person name="Zimmer A."/>
            <person name="Zwirko Z."/>
            <person name="Jaffe D.B."/>
            <person name="Alvarez P."/>
            <person name="Brockman W."/>
            <person name="Butler J."/>
            <person name="Chin C."/>
            <person name="Gnerre S."/>
            <person name="Grabherr M."/>
            <person name="Kleber M."/>
            <person name="Mauceli E."/>
            <person name="MacCallum I."/>
        </authorList>
    </citation>
    <scope>NUCLEOTIDE SEQUENCE [LARGE SCALE GENOMIC DNA]</scope>
    <source>
        <strain evidence="2 3">TSC#14021-0224.01</strain>
    </source>
</reference>
<sequence>MDRQGAYSSSWAIAKAPEDQQRVMVSTPQLCTQMKTAASLKVFTMVMLHSWRQRRKEVRELQEVVQRLQDNSMKSKNQLHVYGTLVRVEEKRNRELQMKLKQSTMSIDQVRSSCKSLVNSVRDLTTEKNRLQTDLDQRSQEYDELEEMSGKTQRLLFTAYMEQSHLKQQLTAEQGIRRKLQAEKEELIQEVVLAESRDDKYRQVRDWYQHQLDKKNERIHILSRRMVSLEEELRDITERTGELEQLRKSAQQMSNEITELRQEVSQSRTSFFSILGHSSSRPSLKRLQDHVIAPFQGCQMWTKLRRCSLKVMYLFGLYLLSGMPVNHHRK</sequence>
<keyword evidence="1" id="KW-0175">Coiled coil</keyword>
<evidence type="ECO:0000313" key="2">
    <source>
        <dbReference type="EMBL" id="EDV54845.2"/>
    </source>
</evidence>
<name>B3NLC9_DROER</name>
<dbReference type="Proteomes" id="UP000008711">
    <property type="component" value="Unassembled WGS sequence"/>
</dbReference>
<evidence type="ECO:0000313" key="3">
    <source>
        <dbReference type="Proteomes" id="UP000008711"/>
    </source>
</evidence>
<dbReference type="AlphaFoldDB" id="B3NLC9"/>
<dbReference type="OrthoDB" id="7694231at2759"/>
<accession>B3NLC9</accession>
<proteinExistence type="predicted"/>
<dbReference type="EMBL" id="CH954179">
    <property type="protein sequence ID" value="EDV54845.2"/>
    <property type="molecule type" value="Genomic_DNA"/>
</dbReference>
<evidence type="ECO:0000256" key="1">
    <source>
        <dbReference type="SAM" id="Coils"/>
    </source>
</evidence>
<dbReference type="HOGENOM" id="CLU_819560_0_0_1"/>
<dbReference type="eggNOG" id="ENOG502T9F5">
    <property type="taxonomic scope" value="Eukaryota"/>
</dbReference>
<gene>
    <name evidence="2" type="primary">Dere\GG21089</name>
    <name evidence="2" type="synonym">dere_GLEANR_5830</name>
    <name evidence="2" type="synonym">GG21089</name>
    <name evidence="2" type="ORF">Dere_GG21089</name>
</gene>
<reference evidence="2 3" key="2">
    <citation type="journal article" date="2008" name="Bioinformatics">
        <title>Assembly reconciliation.</title>
        <authorList>
            <person name="Zimin A.V."/>
            <person name="Smith D.R."/>
            <person name="Sutton G."/>
            <person name="Yorke J.A."/>
        </authorList>
    </citation>
    <scope>NUCLEOTIDE SEQUENCE [LARGE SCALE GENOMIC DNA]</scope>
    <source>
        <strain evidence="2 3">TSC#14021-0224.01</strain>
    </source>
</reference>